<dbReference type="Proteomes" id="UP000887565">
    <property type="component" value="Unplaced"/>
</dbReference>
<sequence>MLLNLKITKISKKSSKSFSQSFKTGAAGGQLGPGGVPRTEVAFDLETSQSSVRVAGGVSATSKGHQSGYQRSRHSSFRRQPLTVMVVVRGTNARTIAEKRLTLDDQFDGTVAQSFVELELKGDGRPLLQDDRLGAFDVPLGVVVHPNK</sequence>
<evidence type="ECO:0000313" key="2">
    <source>
        <dbReference type="Proteomes" id="UP000887565"/>
    </source>
</evidence>
<dbReference type="WBParaSite" id="nRc.2.0.1.t36113-RA">
    <property type="protein sequence ID" value="nRc.2.0.1.t36113-RA"/>
    <property type="gene ID" value="nRc.2.0.1.g36113"/>
</dbReference>
<dbReference type="AlphaFoldDB" id="A0A915KBF8"/>
<organism evidence="2 3">
    <name type="scientific">Romanomermis culicivorax</name>
    <name type="common">Nematode worm</name>
    <dbReference type="NCBI Taxonomy" id="13658"/>
    <lineage>
        <taxon>Eukaryota</taxon>
        <taxon>Metazoa</taxon>
        <taxon>Ecdysozoa</taxon>
        <taxon>Nematoda</taxon>
        <taxon>Enoplea</taxon>
        <taxon>Dorylaimia</taxon>
        <taxon>Mermithida</taxon>
        <taxon>Mermithoidea</taxon>
        <taxon>Mermithidae</taxon>
        <taxon>Romanomermis</taxon>
    </lineage>
</organism>
<keyword evidence="2" id="KW-1185">Reference proteome</keyword>
<name>A0A915KBF8_ROMCU</name>
<feature type="region of interest" description="Disordered" evidence="1">
    <location>
        <begin position="54"/>
        <end position="77"/>
    </location>
</feature>
<evidence type="ECO:0000313" key="3">
    <source>
        <dbReference type="WBParaSite" id="nRc.2.0.1.t36113-RA"/>
    </source>
</evidence>
<accession>A0A915KBF8</accession>
<evidence type="ECO:0000256" key="1">
    <source>
        <dbReference type="SAM" id="MobiDB-lite"/>
    </source>
</evidence>
<protein>
    <submittedName>
        <fullName evidence="3">Uncharacterized protein</fullName>
    </submittedName>
</protein>
<feature type="compositionally biased region" description="Polar residues" evidence="1">
    <location>
        <begin position="59"/>
        <end position="70"/>
    </location>
</feature>
<proteinExistence type="predicted"/>
<reference evidence="3" key="1">
    <citation type="submission" date="2022-11" db="UniProtKB">
        <authorList>
            <consortium name="WormBaseParasite"/>
        </authorList>
    </citation>
    <scope>IDENTIFICATION</scope>
</reference>